<keyword evidence="3" id="KW-1185">Reference proteome</keyword>
<protein>
    <submittedName>
        <fullName evidence="2">Uncharacterized protein</fullName>
    </submittedName>
</protein>
<feature type="region of interest" description="Disordered" evidence="1">
    <location>
        <begin position="169"/>
        <end position="195"/>
    </location>
</feature>
<evidence type="ECO:0000256" key="1">
    <source>
        <dbReference type="SAM" id="MobiDB-lite"/>
    </source>
</evidence>
<reference evidence="2 3" key="1">
    <citation type="journal article" date="2014" name="Nat. Genet.">
        <title>Genome and transcriptome of the porcine whipworm Trichuris suis.</title>
        <authorList>
            <person name="Jex A.R."/>
            <person name="Nejsum P."/>
            <person name="Schwarz E.M."/>
            <person name="Hu L."/>
            <person name="Young N.D."/>
            <person name="Hall R.S."/>
            <person name="Korhonen P.K."/>
            <person name="Liao S."/>
            <person name="Thamsborg S."/>
            <person name="Xia J."/>
            <person name="Xu P."/>
            <person name="Wang S."/>
            <person name="Scheerlinck J.P."/>
            <person name="Hofmann A."/>
            <person name="Sternberg P.W."/>
            <person name="Wang J."/>
            <person name="Gasser R.B."/>
        </authorList>
    </citation>
    <scope>NUCLEOTIDE SEQUENCE [LARGE SCALE GENOMIC DNA]</scope>
    <source>
        <strain evidence="2">DCEP-RM93M</strain>
    </source>
</reference>
<accession>A0A085MBH2</accession>
<dbReference type="Proteomes" id="UP000030764">
    <property type="component" value="Unassembled WGS sequence"/>
</dbReference>
<gene>
    <name evidence="2" type="ORF">M513_04513</name>
</gene>
<sequence>MELTSLYKLSYKKNNWIKERNMMKSKAMQKHEMKKRKKNEICSVQGTVKELPFCSLRLGKIIYKFIVTEIVPLWHSGCTSIENEALPNQHARPVNILSAEKCTLIGRSTADKVNKMTTELQTRSPGLFKVKCFEEMQSALDFACPANSKMDLEATSIQKIEDIILNGKQTDNSNCKKEKPDNGRKENEHDEIISR</sequence>
<name>A0A085MBH2_9BILA</name>
<evidence type="ECO:0000313" key="2">
    <source>
        <dbReference type="EMBL" id="KFD54568.1"/>
    </source>
</evidence>
<dbReference type="AlphaFoldDB" id="A0A085MBH2"/>
<dbReference type="EMBL" id="KL363206">
    <property type="protein sequence ID" value="KFD54568.1"/>
    <property type="molecule type" value="Genomic_DNA"/>
</dbReference>
<proteinExistence type="predicted"/>
<organism evidence="2 3">
    <name type="scientific">Trichuris suis</name>
    <name type="common">pig whipworm</name>
    <dbReference type="NCBI Taxonomy" id="68888"/>
    <lineage>
        <taxon>Eukaryota</taxon>
        <taxon>Metazoa</taxon>
        <taxon>Ecdysozoa</taxon>
        <taxon>Nematoda</taxon>
        <taxon>Enoplea</taxon>
        <taxon>Dorylaimia</taxon>
        <taxon>Trichinellida</taxon>
        <taxon>Trichuridae</taxon>
        <taxon>Trichuris</taxon>
    </lineage>
</organism>
<feature type="compositionally biased region" description="Basic and acidic residues" evidence="1">
    <location>
        <begin position="174"/>
        <end position="195"/>
    </location>
</feature>
<evidence type="ECO:0000313" key="3">
    <source>
        <dbReference type="Proteomes" id="UP000030764"/>
    </source>
</evidence>